<evidence type="ECO:0000256" key="1">
    <source>
        <dbReference type="SAM" id="Phobius"/>
    </source>
</evidence>
<feature type="transmembrane region" description="Helical" evidence="1">
    <location>
        <begin position="188"/>
        <end position="207"/>
    </location>
</feature>
<comment type="caution">
    <text evidence="2">The sequence shown here is derived from an EMBL/GenBank/DDBJ whole genome shotgun (WGS) entry which is preliminary data.</text>
</comment>
<feature type="transmembrane region" description="Helical" evidence="1">
    <location>
        <begin position="114"/>
        <end position="133"/>
    </location>
</feature>
<feature type="transmembrane region" description="Helical" evidence="1">
    <location>
        <begin position="219"/>
        <end position="240"/>
    </location>
</feature>
<evidence type="ECO:0000313" key="2">
    <source>
        <dbReference type="EMBL" id="POY39390.1"/>
    </source>
</evidence>
<accession>A0A2S5A9X3</accession>
<evidence type="ECO:0000313" key="3">
    <source>
        <dbReference type="Proteomes" id="UP000236893"/>
    </source>
</evidence>
<name>A0A2S5A9X3_9SPHI</name>
<reference evidence="2 3" key="1">
    <citation type="submission" date="2018-01" db="EMBL/GenBank/DDBJ databases">
        <authorList>
            <person name="Gaut B.S."/>
            <person name="Morton B.R."/>
            <person name="Clegg M.T."/>
            <person name="Duvall M.R."/>
        </authorList>
    </citation>
    <scope>NUCLEOTIDE SEQUENCE [LARGE SCALE GENOMIC DNA]</scope>
    <source>
        <strain evidence="2 3">HR-AV</strain>
    </source>
</reference>
<dbReference type="Proteomes" id="UP000236893">
    <property type="component" value="Unassembled WGS sequence"/>
</dbReference>
<sequence length="443" mass="51034">MAHNNTHETEWKGYEKAIFQISFIYFLIQSVPLDWKYYKTVFSIQWSQLNYHDLINITRYYPQFITPSAPEFGYVNWLIVLGIAAIVAAIWTFRNKERTDYDTLYYWLRVVLRYRLAFGVIGYGIIKLFPVQLPGPTLSDLNTPYGDYFTWKIFALTTGISTAWYESFLGLIEIVGGLLLLNRKTVTIGAGLLAAFLVNVVIVNFAYDIGDQVYSSYLLLIALALLVYDTPRLFQLLVLGKKTIANKFHIVFTNQQKSIRTVLRTAFLLFTLLFVGVTGYNYNKDAYIYPKTPGLKNAYGYYNVKEFSINGKPIPYSLTDPQRWQNVVFEKWATISVRTSRPLNVNISNGTSSSQDDIDRKYELAGAGGRNYFNYGIDSVNQVLKLQNKNSTAENWSLHYERPDEKTIILSGKNEKQDSVYIVLDKINKQYLQLKGRRKPLTL</sequence>
<dbReference type="EMBL" id="PQVF01000001">
    <property type="protein sequence ID" value="POY39390.1"/>
    <property type="molecule type" value="Genomic_DNA"/>
</dbReference>
<proteinExistence type="predicted"/>
<feature type="transmembrane region" description="Helical" evidence="1">
    <location>
        <begin position="153"/>
        <end position="181"/>
    </location>
</feature>
<organism evidence="2 3">
    <name type="scientific">Solitalea longa</name>
    <dbReference type="NCBI Taxonomy" id="2079460"/>
    <lineage>
        <taxon>Bacteria</taxon>
        <taxon>Pseudomonadati</taxon>
        <taxon>Bacteroidota</taxon>
        <taxon>Sphingobacteriia</taxon>
        <taxon>Sphingobacteriales</taxon>
        <taxon>Sphingobacteriaceae</taxon>
        <taxon>Solitalea</taxon>
    </lineage>
</organism>
<keyword evidence="1" id="KW-1133">Transmembrane helix</keyword>
<dbReference type="RefSeq" id="WP_103787493.1">
    <property type="nucleotide sequence ID" value="NZ_PQVF01000001.1"/>
</dbReference>
<keyword evidence="1" id="KW-0472">Membrane</keyword>
<dbReference type="AlphaFoldDB" id="A0A2S5A9X3"/>
<dbReference type="OrthoDB" id="102112at2"/>
<gene>
    <name evidence="2" type="ORF">C3K47_00245</name>
</gene>
<keyword evidence="3" id="KW-1185">Reference proteome</keyword>
<protein>
    <recommendedName>
        <fullName evidence="4">DoxX family protein</fullName>
    </recommendedName>
</protein>
<keyword evidence="1" id="KW-0812">Transmembrane</keyword>
<feature type="transmembrane region" description="Helical" evidence="1">
    <location>
        <begin position="261"/>
        <end position="282"/>
    </location>
</feature>
<feature type="transmembrane region" description="Helical" evidence="1">
    <location>
        <begin position="74"/>
        <end position="93"/>
    </location>
</feature>
<evidence type="ECO:0008006" key="4">
    <source>
        <dbReference type="Google" id="ProtNLM"/>
    </source>
</evidence>